<dbReference type="RefSeq" id="WP_011469650.1">
    <property type="nucleotide sequence ID" value="NZ_CP123764.1"/>
</dbReference>
<dbReference type="Gene3D" id="2.60.450.10">
    <property type="entry name" value="Lipopolysaccharide (LPS) transport protein A like domain"/>
    <property type="match status" value="1"/>
</dbReference>
<dbReference type="EMBL" id="JAUOPB010000002">
    <property type="protein sequence ID" value="MDO6421453.1"/>
    <property type="molecule type" value="Genomic_DNA"/>
</dbReference>
<keyword evidence="1 4" id="KW-0813">Transport</keyword>
<dbReference type="InterPro" id="IPR005653">
    <property type="entry name" value="OstA-like_N"/>
</dbReference>
<dbReference type="GO" id="GO:0017089">
    <property type="term" value="F:glycolipid transfer activity"/>
    <property type="evidence" value="ECO:0007669"/>
    <property type="project" value="TreeGrafter"/>
</dbReference>
<feature type="domain" description="Organic solvent tolerance-like N-terminal" evidence="5">
    <location>
        <begin position="41"/>
        <end position="149"/>
    </location>
</feature>
<evidence type="ECO:0000259" key="5">
    <source>
        <dbReference type="Pfam" id="PF03968"/>
    </source>
</evidence>
<keyword evidence="3 4" id="KW-0574">Periplasm</keyword>
<sequence precursor="true">MTQSKLSRIAQLCLRAGLLAALAANPAQALPSDRSQPLSTDADKLELDDKSGTTTLYGNVIIEQGSMRITADKVILHYNKNKLTHVIATGEPAHYSQVPRANQEPVQARAKRLEYHIEQETLTLLNNASLVQDGGTSLSGNRIDYDVKKSLVKAGSDIEEGEKRRVRLVIPAKTLSNQE</sequence>
<reference evidence="6" key="1">
    <citation type="submission" date="2023-07" db="EMBL/GenBank/DDBJ databases">
        <title>Genome content predicts the carbon catabolic preferences of heterotrophic bacteria.</title>
        <authorList>
            <person name="Gralka M."/>
        </authorList>
    </citation>
    <scope>NUCLEOTIDE SEQUENCE</scope>
    <source>
        <strain evidence="6">I3M17_2</strain>
    </source>
</reference>
<dbReference type="GO" id="GO:0001530">
    <property type="term" value="F:lipopolysaccharide binding"/>
    <property type="evidence" value="ECO:0007669"/>
    <property type="project" value="InterPro"/>
</dbReference>
<organism evidence="6 7">
    <name type="scientific">Saccharophagus degradans</name>
    <dbReference type="NCBI Taxonomy" id="86304"/>
    <lineage>
        <taxon>Bacteria</taxon>
        <taxon>Pseudomonadati</taxon>
        <taxon>Pseudomonadota</taxon>
        <taxon>Gammaproteobacteria</taxon>
        <taxon>Cellvibrionales</taxon>
        <taxon>Cellvibrionaceae</taxon>
        <taxon>Saccharophagus</taxon>
    </lineage>
</organism>
<comment type="similarity">
    <text evidence="4">Belongs to the LptA family.</text>
</comment>
<dbReference type="Pfam" id="PF03968">
    <property type="entry name" value="LptD_N"/>
    <property type="match status" value="1"/>
</dbReference>
<dbReference type="GO" id="GO:0043165">
    <property type="term" value="P:Gram-negative-bacterium-type cell outer membrane assembly"/>
    <property type="evidence" value="ECO:0007669"/>
    <property type="project" value="UniProtKB-UniRule"/>
</dbReference>
<comment type="caution">
    <text evidence="6">The sequence shown here is derived from an EMBL/GenBank/DDBJ whole genome shotgun (WGS) entry which is preliminary data.</text>
</comment>
<evidence type="ECO:0000256" key="2">
    <source>
        <dbReference type="ARBA" id="ARBA00022729"/>
    </source>
</evidence>
<dbReference type="InterPro" id="IPR014340">
    <property type="entry name" value="LptA"/>
</dbReference>
<evidence type="ECO:0000313" key="6">
    <source>
        <dbReference type="EMBL" id="MDO6421453.1"/>
    </source>
</evidence>
<protein>
    <recommendedName>
        <fullName evidence="4">Lipopolysaccharide export system protein LptA</fullName>
    </recommendedName>
</protein>
<dbReference type="InterPro" id="IPR052037">
    <property type="entry name" value="LPS_export_LptA"/>
</dbReference>
<dbReference type="AlphaFoldDB" id="A0AAW7X4I5"/>
<dbReference type="GO" id="GO:0030288">
    <property type="term" value="C:outer membrane-bounded periplasmic space"/>
    <property type="evidence" value="ECO:0007669"/>
    <property type="project" value="TreeGrafter"/>
</dbReference>
<dbReference type="GeneID" id="98614804"/>
<comment type="function">
    <text evidence="4">Involved in the assembly of lipopolysaccharide (LPS). Required for the translocation of LPS from the inner membrane to the outer membrane. May form a bridge between the inner membrane and the outer membrane, via interactions with LptC and LptD, thereby facilitating LPS transfer across the periplasm.</text>
</comment>
<gene>
    <name evidence="4 6" type="primary">lptA</name>
    <name evidence="6" type="ORF">Q4521_03110</name>
</gene>
<evidence type="ECO:0000256" key="3">
    <source>
        <dbReference type="ARBA" id="ARBA00022764"/>
    </source>
</evidence>
<name>A0AAW7X4I5_9GAMM</name>
<dbReference type="GO" id="GO:0009279">
    <property type="term" value="C:cell outer membrane"/>
    <property type="evidence" value="ECO:0007669"/>
    <property type="project" value="TreeGrafter"/>
</dbReference>
<dbReference type="NCBIfam" id="TIGR03002">
    <property type="entry name" value="outer_YhbN_LptA"/>
    <property type="match status" value="1"/>
</dbReference>
<evidence type="ECO:0000256" key="1">
    <source>
        <dbReference type="ARBA" id="ARBA00022448"/>
    </source>
</evidence>
<keyword evidence="2 4" id="KW-0732">Signal</keyword>
<accession>A0AAW7X4I5</accession>
<dbReference type="GO" id="GO:0015920">
    <property type="term" value="P:lipopolysaccharide transport"/>
    <property type="evidence" value="ECO:0007669"/>
    <property type="project" value="UniProtKB-UniRule"/>
</dbReference>
<evidence type="ECO:0000313" key="7">
    <source>
        <dbReference type="Proteomes" id="UP001169760"/>
    </source>
</evidence>
<dbReference type="PANTHER" id="PTHR36504:SF1">
    <property type="entry name" value="LIPOPOLYSACCHARIDE EXPORT SYSTEM PROTEIN LPTA"/>
    <property type="match status" value="1"/>
</dbReference>
<proteinExistence type="inferred from homology"/>
<comment type="subunit">
    <text evidence="4">Component of the lipopolysaccharide transport and assembly complex.</text>
</comment>
<dbReference type="PANTHER" id="PTHR36504">
    <property type="entry name" value="LIPOPOLYSACCHARIDE EXPORT SYSTEM PROTEIN LPTA"/>
    <property type="match status" value="1"/>
</dbReference>
<feature type="chain" id="PRO_5043069671" description="Lipopolysaccharide export system protein LptA" evidence="4">
    <location>
        <begin position="30"/>
        <end position="179"/>
    </location>
</feature>
<comment type="subcellular location">
    <subcellularLocation>
        <location evidence="4">Periplasm</location>
    </subcellularLocation>
</comment>
<evidence type="ECO:0000256" key="4">
    <source>
        <dbReference type="HAMAP-Rule" id="MF_01914"/>
    </source>
</evidence>
<dbReference type="HAMAP" id="MF_01914">
    <property type="entry name" value="LPS_assembly_LptA"/>
    <property type="match status" value="1"/>
</dbReference>
<dbReference type="Proteomes" id="UP001169760">
    <property type="component" value="Unassembled WGS sequence"/>
</dbReference>
<feature type="signal peptide" evidence="4">
    <location>
        <begin position="1"/>
        <end position="29"/>
    </location>
</feature>